<gene>
    <name evidence="2" type="ORF">V5799_031806</name>
</gene>
<dbReference type="Gene3D" id="3.30.420.10">
    <property type="entry name" value="Ribonuclease H-like superfamily/Ribonuclease H"/>
    <property type="match status" value="1"/>
</dbReference>
<dbReference type="GO" id="GO:0003676">
    <property type="term" value="F:nucleic acid binding"/>
    <property type="evidence" value="ECO:0007669"/>
    <property type="project" value="InterPro"/>
</dbReference>
<feature type="domain" description="Integrase catalytic" evidence="1">
    <location>
        <begin position="1"/>
        <end position="84"/>
    </location>
</feature>
<dbReference type="InterPro" id="IPR036397">
    <property type="entry name" value="RNaseH_sf"/>
</dbReference>
<organism evidence="2 3">
    <name type="scientific">Amblyomma americanum</name>
    <name type="common">Lone star tick</name>
    <dbReference type="NCBI Taxonomy" id="6943"/>
    <lineage>
        <taxon>Eukaryota</taxon>
        <taxon>Metazoa</taxon>
        <taxon>Ecdysozoa</taxon>
        <taxon>Arthropoda</taxon>
        <taxon>Chelicerata</taxon>
        <taxon>Arachnida</taxon>
        <taxon>Acari</taxon>
        <taxon>Parasitiformes</taxon>
        <taxon>Ixodida</taxon>
        <taxon>Ixodoidea</taxon>
        <taxon>Ixodidae</taxon>
        <taxon>Amblyomminae</taxon>
        <taxon>Amblyomma</taxon>
    </lineage>
</organism>
<evidence type="ECO:0000313" key="3">
    <source>
        <dbReference type="Proteomes" id="UP001321473"/>
    </source>
</evidence>
<keyword evidence="3" id="KW-1185">Reference proteome</keyword>
<accession>A0AAQ4DSZ5</accession>
<comment type="caution">
    <text evidence="2">The sequence shown here is derived from an EMBL/GenBank/DDBJ whole genome shotgun (WGS) entry which is preliminary data.</text>
</comment>
<dbReference type="EMBL" id="JARKHS020027227">
    <property type="protein sequence ID" value="KAK8765585.1"/>
    <property type="molecule type" value="Genomic_DNA"/>
</dbReference>
<evidence type="ECO:0000313" key="2">
    <source>
        <dbReference type="EMBL" id="KAK8765585.1"/>
    </source>
</evidence>
<sequence>MTVALLHQILRHSHTDHRKTTSYHPQRNGLTERLNKTLGDMLSMYVVVQHRTWDDVLPYVIFAYNTAVEETTNIPPFRVVYGRDMTTMLDVMLPHVDDIDPNADLHTILHFAEEARQLERVRILNQQCRDAQHYNLRRRDVQYTSGDRVRFWFPIRRRGFSEKFLCRYFGSY</sequence>
<dbReference type="Proteomes" id="UP001321473">
    <property type="component" value="Unassembled WGS sequence"/>
</dbReference>
<dbReference type="AlphaFoldDB" id="A0AAQ4DSZ5"/>
<protein>
    <recommendedName>
        <fullName evidence="1">Integrase catalytic domain-containing protein</fullName>
    </recommendedName>
</protein>
<dbReference type="InterPro" id="IPR001584">
    <property type="entry name" value="Integrase_cat-core"/>
</dbReference>
<evidence type="ECO:0000259" key="1">
    <source>
        <dbReference type="PROSITE" id="PS50994"/>
    </source>
</evidence>
<dbReference type="InterPro" id="IPR050951">
    <property type="entry name" value="Retrovirus_Pol_polyprotein"/>
</dbReference>
<proteinExistence type="predicted"/>
<name>A0AAQ4DSZ5_AMBAM</name>
<dbReference type="GO" id="GO:0015074">
    <property type="term" value="P:DNA integration"/>
    <property type="evidence" value="ECO:0007669"/>
    <property type="project" value="InterPro"/>
</dbReference>
<dbReference type="SUPFAM" id="SSF53098">
    <property type="entry name" value="Ribonuclease H-like"/>
    <property type="match status" value="1"/>
</dbReference>
<dbReference type="PANTHER" id="PTHR37984">
    <property type="entry name" value="PROTEIN CBG26694"/>
    <property type="match status" value="1"/>
</dbReference>
<dbReference type="PROSITE" id="PS50994">
    <property type="entry name" value="INTEGRASE"/>
    <property type="match status" value="1"/>
</dbReference>
<reference evidence="2 3" key="1">
    <citation type="journal article" date="2023" name="Arcadia Sci">
        <title>De novo assembly of a long-read Amblyomma americanum tick genome.</title>
        <authorList>
            <person name="Chou S."/>
            <person name="Poskanzer K.E."/>
            <person name="Rollins M."/>
            <person name="Thuy-Boun P.S."/>
        </authorList>
    </citation>
    <scope>NUCLEOTIDE SEQUENCE [LARGE SCALE GENOMIC DNA]</scope>
    <source>
        <strain evidence="2">F_SG_1</strain>
        <tissue evidence="2">Salivary glands</tissue>
    </source>
</reference>
<dbReference type="PANTHER" id="PTHR37984:SF5">
    <property type="entry name" value="PROTEIN NYNRIN-LIKE"/>
    <property type="match status" value="1"/>
</dbReference>
<dbReference type="InterPro" id="IPR012337">
    <property type="entry name" value="RNaseH-like_sf"/>
</dbReference>